<comment type="caution">
    <text evidence="2">The sequence shown here is derived from an EMBL/GenBank/DDBJ whole genome shotgun (WGS) entry which is preliminary data.</text>
</comment>
<evidence type="ECO:0000313" key="3">
    <source>
        <dbReference type="Proteomes" id="UP000236173"/>
    </source>
</evidence>
<feature type="compositionally biased region" description="Polar residues" evidence="1">
    <location>
        <begin position="66"/>
        <end position="76"/>
    </location>
</feature>
<organism evidence="2 3">
    <name type="scientific">Candidatus Fervidibacter japonicus</name>
    <dbReference type="NCBI Taxonomy" id="2035412"/>
    <lineage>
        <taxon>Bacteria</taxon>
        <taxon>Candidatus Fervidibacterota</taxon>
        <taxon>Candidatus Fervidibacter</taxon>
    </lineage>
</organism>
<name>A0A2H5X8X7_9BACT</name>
<dbReference type="EMBL" id="BEHT01000001">
    <property type="protein sequence ID" value="GBC97604.1"/>
    <property type="molecule type" value="Genomic_DNA"/>
</dbReference>
<protein>
    <submittedName>
        <fullName evidence="2">Uncharacterized protein</fullName>
    </submittedName>
</protein>
<reference evidence="3" key="1">
    <citation type="submission" date="2017-09" db="EMBL/GenBank/DDBJ databases">
        <title>Metaegenomics of thermophilic ammonia-oxidizing enrichment culture.</title>
        <authorList>
            <person name="Kato S."/>
            <person name="Suzuki K."/>
        </authorList>
    </citation>
    <scope>NUCLEOTIDE SEQUENCE [LARGE SCALE GENOMIC DNA]</scope>
</reference>
<feature type="region of interest" description="Disordered" evidence="1">
    <location>
        <begin position="42"/>
        <end position="76"/>
    </location>
</feature>
<sequence length="76" mass="8107">MRRLLFGGSESRPPNAPSTFGGRISRCAACFSAARRAALRTHLQHSEGASPDAPLAFRRLGEPPSERTSTLGGRIS</sequence>
<dbReference type="AlphaFoldDB" id="A0A2H5X8X7"/>
<evidence type="ECO:0000313" key="2">
    <source>
        <dbReference type="EMBL" id="GBC97604.1"/>
    </source>
</evidence>
<accession>A0A2H5X8X7</accession>
<evidence type="ECO:0000256" key="1">
    <source>
        <dbReference type="SAM" id="MobiDB-lite"/>
    </source>
</evidence>
<dbReference type="Proteomes" id="UP000236173">
    <property type="component" value="Unassembled WGS sequence"/>
</dbReference>
<feature type="region of interest" description="Disordered" evidence="1">
    <location>
        <begin position="1"/>
        <end position="21"/>
    </location>
</feature>
<proteinExistence type="predicted"/>
<gene>
    <name evidence="2" type="ORF">HRbin17_00092</name>
</gene>